<feature type="binding site" evidence="10">
    <location>
        <position position="211"/>
    </location>
    <ligand>
        <name>Zn(2+)</name>
        <dbReference type="ChEBI" id="CHEBI:29105"/>
        <label>1</label>
        <note>catalytic</note>
    </ligand>
</feature>
<evidence type="ECO:0000313" key="12">
    <source>
        <dbReference type="EMBL" id="AIF66717.1"/>
    </source>
</evidence>
<feature type="binding site" evidence="10">
    <location>
        <position position="140"/>
    </location>
    <ligand>
        <name>Zn(2+)</name>
        <dbReference type="ChEBI" id="CHEBI:29105"/>
        <label>1</label>
        <note>catalytic</note>
    </ligand>
</feature>
<comment type="catalytic activity">
    <reaction evidence="10">
        <text>Endonucleolytic cleavage of RNA, removing extra 3' nucleotides from tRNA precursor, generating 3' termini of tRNAs. A 3'-hydroxy group is left at the tRNA terminus and a 5'-phosphoryl group is left at the trailer molecule.</text>
        <dbReference type="EC" id="3.1.26.11"/>
    </reaction>
</comment>
<evidence type="ECO:0000313" key="13">
    <source>
        <dbReference type="Proteomes" id="UP000027980"/>
    </source>
</evidence>
<keyword evidence="8 10" id="KW-0862">Zinc</keyword>
<evidence type="ECO:0000256" key="8">
    <source>
        <dbReference type="ARBA" id="ARBA00022833"/>
    </source>
</evidence>
<feature type="domain" description="Metallo-beta-lactamase" evidence="11">
    <location>
        <begin position="201"/>
        <end position="270"/>
    </location>
</feature>
<evidence type="ECO:0000256" key="3">
    <source>
        <dbReference type="ARBA" id="ARBA00022694"/>
    </source>
</evidence>
<keyword evidence="7 10" id="KW-0378">Hydrolase</keyword>
<dbReference type="InterPro" id="IPR013471">
    <property type="entry name" value="RNase_Z/BN"/>
</dbReference>
<dbReference type="InterPro" id="IPR001279">
    <property type="entry name" value="Metallo-B-lactamas"/>
</dbReference>
<dbReference type="GO" id="GO:0042802">
    <property type="term" value="F:identical protein binding"/>
    <property type="evidence" value="ECO:0007669"/>
    <property type="project" value="UniProtKB-ARBA"/>
</dbReference>
<evidence type="ECO:0000256" key="4">
    <source>
        <dbReference type="ARBA" id="ARBA00022722"/>
    </source>
</evidence>
<accession>A0A075LLB0</accession>
<proteinExistence type="inferred from homology"/>
<comment type="function">
    <text evidence="9 10">Zinc phosphodiesterase, which displays some tRNA 3'-processing endonuclease activity. Probably involved in tRNA maturation, by removing a 3'-trailer from precursor tRNA.</text>
</comment>
<keyword evidence="6 10" id="KW-0255">Endonuclease</keyword>
<dbReference type="PANTHER" id="PTHR46018:SF2">
    <property type="entry name" value="ZINC PHOSPHODIESTERASE ELAC PROTEIN 1"/>
    <property type="match status" value="1"/>
</dbReference>
<dbReference type="InterPro" id="IPR036866">
    <property type="entry name" value="RibonucZ/Hydroxyglut_hydro"/>
</dbReference>
<dbReference type="GO" id="GO:0042781">
    <property type="term" value="F:3'-tRNA processing endoribonuclease activity"/>
    <property type="evidence" value="ECO:0007669"/>
    <property type="project" value="UniProtKB-UniRule"/>
</dbReference>
<dbReference type="HAMAP" id="MF_01818">
    <property type="entry name" value="RNase_Z_BN"/>
    <property type="match status" value="1"/>
</dbReference>
<keyword evidence="3 10" id="KW-0819">tRNA processing</keyword>
<evidence type="ECO:0000256" key="10">
    <source>
        <dbReference type="HAMAP-Rule" id="MF_01818"/>
    </source>
</evidence>
<protein>
    <recommendedName>
        <fullName evidence="2 10">Ribonuclease Z</fullName>
        <shortName evidence="10">RNase Z</shortName>
        <ecNumber evidence="2 10">3.1.26.11</ecNumber>
    </recommendedName>
    <alternativeName>
        <fullName evidence="10">tRNA 3 endonuclease</fullName>
    </alternativeName>
    <alternativeName>
        <fullName evidence="10">tRNase Z</fullName>
    </alternativeName>
</protein>
<feature type="binding site" evidence="10">
    <location>
        <position position="63"/>
    </location>
    <ligand>
        <name>Zn(2+)</name>
        <dbReference type="ChEBI" id="CHEBI:29105"/>
        <label>1</label>
        <note>catalytic</note>
    </ligand>
</feature>
<feature type="active site" description="Proton acceptor" evidence="10">
    <location>
        <position position="67"/>
    </location>
</feature>
<feature type="binding site" evidence="10">
    <location>
        <position position="211"/>
    </location>
    <ligand>
        <name>Zn(2+)</name>
        <dbReference type="ChEBI" id="CHEBI:29105"/>
        <label>2</label>
        <note>catalytic</note>
    </ligand>
</feature>
<feature type="binding site" evidence="10">
    <location>
        <position position="65"/>
    </location>
    <ligand>
        <name>Zn(2+)</name>
        <dbReference type="ChEBI" id="CHEBI:29105"/>
        <label>1</label>
        <note>catalytic</note>
    </ligand>
</feature>
<evidence type="ECO:0000256" key="9">
    <source>
        <dbReference type="ARBA" id="ARBA00057812"/>
    </source>
</evidence>
<evidence type="ECO:0000256" key="2">
    <source>
        <dbReference type="ARBA" id="ARBA00012477"/>
    </source>
</evidence>
<evidence type="ECO:0000256" key="1">
    <source>
        <dbReference type="ARBA" id="ARBA00011738"/>
    </source>
</evidence>
<dbReference type="RefSeq" id="WP_038561085.1">
    <property type="nucleotide sequence ID" value="NZ_CP008876.1"/>
</dbReference>
<comment type="similarity">
    <text evidence="10">Belongs to the RNase Z family.</text>
</comment>
<dbReference type="EC" id="3.1.26.11" evidence="2 10"/>
<feature type="binding site" evidence="10">
    <location>
        <position position="67"/>
    </location>
    <ligand>
        <name>Zn(2+)</name>
        <dbReference type="ChEBI" id="CHEBI:29105"/>
        <label>2</label>
        <note>catalytic</note>
    </ligand>
</feature>
<feature type="binding site" evidence="10">
    <location>
        <position position="68"/>
    </location>
    <ligand>
        <name>Zn(2+)</name>
        <dbReference type="ChEBI" id="CHEBI:29105"/>
        <label>2</label>
        <note>catalytic</note>
    </ligand>
</feature>
<dbReference type="FunFam" id="3.60.15.10:FF:000002">
    <property type="entry name" value="Ribonuclease Z"/>
    <property type="match status" value="1"/>
</dbReference>
<dbReference type="KEGG" id="tap:GZ22_08760"/>
<dbReference type="HOGENOM" id="CLU_031317_2_0_9"/>
<name>A0A075LLB0_9BACI</name>
<dbReference type="Gene3D" id="3.60.15.10">
    <property type="entry name" value="Ribonuclease Z/Hydroxyacylglutathione hydrolase-like"/>
    <property type="match status" value="1"/>
</dbReference>
<evidence type="ECO:0000259" key="11">
    <source>
        <dbReference type="Pfam" id="PF12706"/>
    </source>
</evidence>
<dbReference type="CDD" id="cd07717">
    <property type="entry name" value="RNaseZ_ZiPD-like_MBL-fold"/>
    <property type="match status" value="1"/>
</dbReference>
<comment type="cofactor">
    <cofactor evidence="10">
        <name>Zn(2+)</name>
        <dbReference type="ChEBI" id="CHEBI:29105"/>
    </cofactor>
    <text evidence="10">Binds 2 Zn(2+) ions.</text>
</comment>
<comment type="subunit">
    <text evidence="1 10">Homodimer.</text>
</comment>
<keyword evidence="5 10" id="KW-0479">Metal-binding</keyword>
<dbReference type="SUPFAM" id="SSF56281">
    <property type="entry name" value="Metallo-hydrolase/oxidoreductase"/>
    <property type="match status" value="1"/>
</dbReference>
<organism evidence="12 13">
    <name type="scientific">Terribacillus saccharophilus</name>
    <dbReference type="NCBI Taxonomy" id="361277"/>
    <lineage>
        <taxon>Bacteria</taxon>
        <taxon>Bacillati</taxon>
        <taxon>Bacillota</taxon>
        <taxon>Bacilli</taxon>
        <taxon>Bacillales</taxon>
        <taxon>Bacillaceae</taxon>
        <taxon>Terribacillus</taxon>
    </lineage>
</organism>
<reference evidence="12 13" key="1">
    <citation type="submission" date="2014-07" db="EMBL/GenBank/DDBJ databases">
        <title>Complete genome sequence of a moderately halophilic bacterium Terribacillus aidingensis MP602, isolated from Cryptomeria fortunei in Tianmu mountain in China.</title>
        <authorList>
            <person name="Wang Y."/>
            <person name="Lu P."/>
            <person name="Zhang L."/>
        </authorList>
    </citation>
    <scope>NUCLEOTIDE SEQUENCE [LARGE SCALE GENOMIC DNA]</scope>
    <source>
        <strain evidence="12 13">MP602</strain>
    </source>
</reference>
<feature type="binding site" evidence="10">
    <location>
        <position position="269"/>
    </location>
    <ligand>
        <name>Zn(2+)</name>
        <dbReference type="ChEBI" id="CHEBI:29105"/>
        <label>2</label>
        <note>catalytic</note>
    </ligand>
</feature>
<dbReference type="NCBIfam" id="TIGR02651">
    <property type="entry name" value="RNase_Z"/>
    <property type="match status" value="1"/>
</dbReference>
<dbReference type="Pfam" id="PF23023">
    <property type="entry name" value="Anti-Pycsar_Apyc1"/>
    <property type="match status" value="1"/>
</dbReference>
<dbReference type="PANTHER" id="PTHR46018">
    <property type="entry name" value="ZINC PHOSPHODIESTERASE ELAC PROTEIN 1"/>
    <property type="match status" value="1"/>
</dbReference>
<evidence type="ECO:0000256" key="5">
    <source>
        <dbReference type="ARBA" id="ARBA00022723"/>
    </source>
</evidence>
<sequence>MELHFLGTGAGLPSKDRNVTSICLSMPQERQAVWMFDCGEATQHQLLYSPLKPGKIEKIFITHLHGDHIYGLPGLLSTRSFQQSDLQLEVYGPQGIKEFIEVSLRVSGSNVASSLIIHEIEPGRIFEDEGWTVDAVQLSHGVPCLGYIVEEKAVQGELKVEKLRQMGIFPGPIYRQIKNQEITELPDGQKIKRSDVVGPDKPGRKIAILGDTTYLPELKDNVEDADILVHEATFSADEPEMAKAYGHSTALQAASLANDANVKKLILTHISARYHQDDAQLLTEQARTVFPETELAEDMRVFDIPKNSSDS</sequence>
<dbReference type="NCBIfam" id="NF000801">
    <property type="entry name" value="PRK00055.1-3"/>
    <property type="match status" value="1"/>
</dbReference>
<dbReference type="Pfam" id="PF12706">
    <property type="entry name" value="Lactamase_B_2"/>
    <property type="match status" value="1"/>
</dbReference>
<dbReference type="Proteomes" id="UP000027980">
    <property type="component" value="Chromosome"/>
</dbReference>
<dbReference type="EMBL" id="CP008876">
    <property type="protein sequence ID" value="AIF66717.1"/>
    <property type="molecule type" value="Genomic_DNA"/>
</dbReference>
<dbReference type="GO" id="GO:0008270">
    <property type="term" value="F:zinc ion binding"/>
    <property type="evidence" value="ECO:0007669"/>
    <property type="project" value="UniProtKB-UniRule"/>
</dbReference>
<dbReference type="AlphaFoldDB" id="A0A075LLB0"/>
<evidence type="ECO:0000256" key="7">
    <source>
        <dbReference type="ARBA" id="ARBA00022801"/>
    </source>
</evidence>
<dbReference type="OrthoDB" id="9800940at2"/>
<dbReference type="GeneID" id="34220792"/>
<gene>
    <name evidence="10" type="primary">rnz</name>
    <name evidence="12" type="ORF">GZ22_08760</name>
</gene>
<evidence type="ECO:0000256" key="6">
    <source>
        <dbReference type="ARBA" id="ARBA00022759"/>
    </source>
</evidence>
<keyword evidence="4 10" id="KW-0540">Nuclease</keyword>